<comment type="caution">
    <text evidence="1">The sequence shown here is derived from an EMBL/GenBank/DDBJ whole genome shotgun (WGS) entry which is preliminary data.</text>
</comment>
<proteinExistence type="predicted"/>
<accession>A0ABT7VR92</accession>
<organism evidence="1 2">
    <name type="scientific">Candidatus Marithioploca araucensis</name>
    <dbReference type="NCBI Taxonomy" id="70273"/>
    <lineage>
        <taxon>Bacteria</taxon>
        <taxon>Pseudomonadati</taxon>
        <taxon>Pseudomonadota</taxon>
        <taxon>Gammaproteobacteria</taxon>
        <taxon>Thiotrichales</taxon>
        <taxon>Thiotrichaceae</taxon>
        <taxon>Candidatus Marithioploca</taxon>
    </lineage>
</organism>
<reference evidence="1" key="1">
    <citation type="submission" date="2023-06" db="EMBL/GenBank/DDBJ databases">
        <title>Uncultivated large filamentous bacteria from sulfidic sediments reveal new species and different genomic features in energy metabolism and defense.</title>
        <authorList>
            <person name="Fonseca A."/>
        </authorList>
    </citation>
    <scope>NUCLEOTIDE SEQUENCE</scope>
    <source>
        <strain evidence="1">HSG4</strain>
    </source>
</reference>
<evidence type="ECO:0000313" key="2">
    <source>
        <dbReference type="Proteomes" id="UP001171945"/>
    </source>
</evidence>
<dbReference type="Proteomes" id="UP001171945">
    <property type="component" value="Unassembled WGS sequence"/>
</dbReference>
<name>A0ABT7VR92_9GAMM</name>
<keyword evidence="2" id="KW-1185">Reference proteome</keyword>
<sequence length="111" mass="13312">MNKPDFRAEFIRFLKYHGYYESGIFCEVKIGKTHVDYLITVQNSNERVAIMTAQGINDNPAQIRKQLEFCRQKMDELDYQVYLLTPPTEVKSKYPFSLYYFDNKFQEINFE</sequence>
<dbReference type="EMBL" id="JAUCGM010000080">
    <property type="protein sequence ID" value="MDM8562184.1"/>
    <property type="molecule type" value="Genomic_DNA"/>
</dbReference>
<gene>
    <name evidence="1" type="ORF">QUF54_02400</name>
</gene>
<evidence type="ECO:0000313" key="1">
    <source>
        <dbReference type="EMBL" id="MDM8562184.1"/>
    </source>
</evidence>
<protein>
    <submittedName>
        <fullName evidence="1">Uncharacterized protein</fullName>
    </submittedName>
</protein>